<comment type="caution">
    <text evidence="2">The sequence shown here is derived from an EMBL/GenBank/DDBJ whole genome shotgun (WGS) entry which is preliminary data.</text>
</comment>
<keyword evidence="2" id="KW-0240">DNA-directed RNA polymerase</keyword>
<evidence type="ECO:0000313" key="2">
    <source>
        <dbReference type="EMBL" id="MDQ0291859.1"/>
    </source>
</evidence>
<proteinExistence type="predicted"/>
<feature type="transmembrane region" description="Helical" evidence="1">
    <location>
        <begin position="7"/>
        <end position="28"/>
    </location>
</feature>
<sequence>MPADITIAAMIVSVLSLTLVGGVLFLRAPGEERPFLGMLVLLMLPMNALAFHLIRMPLDAWLASALGRQNEVYHALSLLYAPITEEPAKLWPLLIPYCYLRLKSLPVHRSALAIGLGFGVGEAWTVACLLAKSPEIAKYPWYMLNGYIGERVMVCIMHAAFTATALVLIVKHRRVARGMLACMALHLLGNLPIFLAKKNTFGLGTGVWAIVLQLWVLLYFAAMGGLLAYITYGIRWFQKLIRGKVRCPECGQLYTHPLLGLSLLHKNYERCPHCRHWHLVNAFDEEDQQASPPHTADK</sequence>
<dbReference type="AlphaFoldDB" id="A0AAE3VKN1"/>
<feature type="transmembrane region" description="Helical" evidence="1">
    <location>
        <begin position="151"/>
        <end position="170"/>
    </location>
</feature>
<dbReference type="RefSeq" id="WP_307265231.1">
    <property type="nucleotide sequence ID" value="NZ_JAUSVL010000001.1"/>
</dbReference>
<dbReference type="EMBL" id="JAUSVL010000001">
    <property type="protein sequence ID" value="MDQ0291859.1"/>
    <property type="molecule type" value="Genomic_DNA"/>
</dbReference>
<keyword evidence="1" id="KW-0812">Transmembrane</keyword>
<keyword evidence="1" id="KW-0472">Membrane</keyword>
<organism evidence="2 3">
    <name type="scientific">Oligosphaera ethanolica</name>
    <dbReference type="NCBI Taxonomy" id="760260"/>
    <lineage>
        <taxon>Bacteria</taxon>
        <taxon>Pseudomonadati</taxon>
        <taxon>Lentisphaerota</taxon>
        <taxon>Oligosphaeria</taxon>
        <taxon>Oligosphaerales</taxon>
        <taxon>Oligosphaeraceae</taxon>
        <taxon>Oligosphaera</taxon>
    </lineage>
</organism>
<protein>
    <submittedName>
        <fullName evidence="2">DNA-directed RNA polymerase subunit RPC12/RpoP</fullName>
    </submittedName>
</protein>
<keyword evidence="3" id="KW-1185">Reference proteome</keyword>
<feature type="transmembrane region" description="Helical" evidence="1">
    <location>
        <begin position="177"/>
        <end position="195"/>
    </location>
</feature>
<keyword evidence="1" id="KW-1133">Transmembrane helix</keyword>
<keyword evidence="2" id="KW-0804">Transcription</keyword>
<dbReference type="GO" id="GO:0000428">
    <property type="term" value="C:DNA-directed RNA polymerase complex"/>
    <property type="evidence" value="ECO:0007669"/>
    <property type="project" value="UniProtKB-KW"/>
</dbReference>
<name>A0AAE3VKN1_9BACT</name>
<feature type="transmembrane region" description="Helical" evidence="1">
    <location>
        <begin position="207"/>
        <end position="232"/>
    </location>
</feature>
<gene>
    <name evidence="2" type="ORF">J3R75_003966</name>
</gene>
<evidence type="ECO:0000313" key="3">
    <source>
        <dbReference type="Proteomes" id="UP001238163"/>
    </source>
</evidence>
<dbReference type="Proteomes" id="UP001238163">
    <property type="component" value="Unassembled WGS sequence"/>
</dbReference>
<evidence type="ECO:0000256" key="1">
    <source>
        <dbReference type="SAM" id="Phobius"/>
    </source>
</evidence>
<feature type="transmembrane region" description="Helical" evidence="1">
    <location>
        <begin position="34"/>
        <end position="54"/>
    </location>
</feature>
<reference evidence="2" key="1">
    <citation type="submission" date="2023-07" db="EMBL/GenBank/DDBJ databases">
        <title>Genomic Encyclopedia of Type Strains, Phase IV (KMG-IV): sequencing the most valuable type-strain genomes for metagenomic binning, comparative biology and taxonomic classification.</title>
        <authorList>
            <person name="Goeker M."/>
        </authorList>
    </citation>
    <scope>NUCLEOTIDE SEQUENCE</scope>
    <source>
        <strain evidence="2">DSM 24202</strain>
    </source>
</reference>
<accession>A0AAE3VKN1</accession>